<reference evidence="4" key="1">
    <citation type="journal article" date="2020" name="Stud. Mycol.">
        <title>101 Dothideomycetes genomes: a test case for predicting lifestyles and emergence of pathogens.</title>
        <authorList>
            <person name="Haridas S."/>
            <person name="Albert R."/>
            <person name="Binder M."/>
            <person name="Bloem J."/>
            <person name="Labutti K."/>
            <person name="Salamov A."/>
            <person name="Andreopoulos B."/>
            <person name="Baker S."/>
            <person name="Barry K."/>
            <person name="Bills G."/>
            <person name="Bluhm B."/>
            <person name="Cannon C."/>
            <person name="Castanera R."/>
            <person name="Culley D."/>
            <person name="Daum C."/>
            <person name="Ezra D."/>
            <person name="Gonzalez J."/>
            <person name="Henrissat B."/>
            <person name="Kuo A."/>
            <person name="Liang C."/>
            <person name="Lipzen A."/>
            <person name="Lutzoni F."/>
            <person name="Magnuson J."/>
            <person name="Mondo S."/>
            <person name="Nolan M."/>
            <person name="Ohm R."/>
            <person name="Pangilinan J."/>
            <person name="Park H.-J."/>
            <person name="Ramirez L."/>
            <person name="Alfaro M."/>
            <person name="Sun H."/>
            <person name="Tritt A."/>
            <person name="Yoshinaga Y."/>
            <person name="Zwiers L.-H."/>
            <person name="Turgeon B."/>
            <person name="Goodwin S."/>
            <person name="Spatafora J."/>
            <person name="Crous P."/>
            <person name="Grigoriev I."/>
        </authorList>
    </citation>
    <scope>NUCLEOTIDE SEQUENCE</scope>
    <source>
        <strain evidence="4">CBS 119687</strain>
    </source>
</reference>
<dbReference type="RefSeq" id="XP_033517903.1">
    <property type="nucleotide sequence ID" value="XM_033665347.1"/>
</dbReference>
<evidence type="ECO:0000256" key="2">
    <source>
        <dbReference type="ARBA" id="ARBA00022801"/>
    </source>
</evidence>
<accession>A0A6A5ZVG5</accession>
<keyword evidence="2" id="KW-0378">Hydrolase</keyword>
<evidence type="ECO:0000313" key="4">
    <source>
        <dbReference type="EMBL" id="KAF2123509.1"/>
    </source>
</evidence>
<protein>
    <submittedName>
        <fullName evidence="4">Uncharacterized protein</fullName>
    </submittedName>
</protein>
<dbReference type="Gene3D" id="3.10.450.30">
    <property type="entry name" value="Microbial ribonucleases"/>
    <property type="match status" value="1"/>
</dbReference>
<dbReference type="SUPFAM" id="SSF53933">
    <property type="entry name" value="Microbial ribonucleases"/>
    <property type="match status" value="1"/>
</dbReference>
<feature type="signal peptide" evidence="3">
    <location>
        <begin position="1"/>
        <end position="21"/>
    </location>
</feature>
<dbReference type="Proteomes" id="UP000799771">
    <property type="component" value="Unassembled WGS sequence"/>
</dbReference>
<name>A0A6A5ZVG5_9PLEO</name>
<dbReference type="EMBL" id="ML977526">
    <property type="protein sequence ID" value="KAF2123509.1"/>
    <property type="molecule type" value="Genomic_DNA"/>
</dbReference>
<proteinExistence type="predicted"/>
<dbReference type="GeneID" id="54405779"/>
<keyword evidence="5" id="KW-1185">Reference proteome</keyword>
<gene>
    <name evidence="4" type="ORF">P153DRAFT_328080</name>
</gene>
<sequence length="159" mass="16989">MHFVNSLYAIALAFATTSINASPIANQADEFATLDKRAVIDCGESYRFTTAAQEKGYNDAIAHLDAGTTVKAAGAAGTEYPHYYGDSQGLITTSACTGAGLIDYREYPVFVTDTTTFVAGMQAGQERVVIARFPNRVRVKCGIISHRGQTGGNFKFCGI</sequence>
<feature type="chain" id="PRO_5025434993" evidence="3">
    <location>
        <begin position="22"/>
        <end position="159"/>
    </location>
</feature>
<evidence type="ECO:0000256" key="3">
    <source>
        <dbReference type="SAM" id="SignalP"/>
    </source>
</evidence>
<dbReference type="Pfam" id="PF00545">
    <property type="entry name" value="Ribonuclease"/>
    <property type="match status" value="1"/>
</dbReference>
<dbReference type="InterPro" id="IPR000026">
    <property type="entry name" value="N1-like"/>
</dbReference>
<evidence type="ECO:0000256" key="1">
    <source>
        <dbReference type="ARBA" id="ARBA00022722"/>
    </source>
</evidence>
<evidence type="ECO:0000313" key="5">
    <source>
        <dbReference type="Proteomes" id="UP000799771"/>
    </source>
</evidence>
<dbReference type="GO" id="GO:0004521">
    <property type="term" value="F:RNA endonuclease activity"/>
    <property type="evidence" value="ECO:0007669"/>
    <property type="project" value="InterPro"/>
</dbReference>
<dbReference type="InterPro" id="IPR016191">
    <property type="entry name" value="Ribonuclease/ribotoxin"/>
</dbReference>
<dbReference type="OrthoDB" id="3767482at2759"/>
<keyword evidence="3" id="KW-0732">Signal</keyword>
<dbReference type="GO" id="GO:0003723">
    <property type="term" value="F:RNA binding"/>
    <property type="evidence" value="ECO:0007669"/>
    <property type="project" value="InterPro"/>
</dbReference>
<dbReference type="GO" id="GO:0016787">
    <property type="term" value="F:hydrolase activity"/>
    <property type="evidence" value="ECO:0007669"/>
    <property type="project" value="UniProtKB-KW"/>
</dbReference>
<keyword evidence="1" id="KW-0540">Nuclease</keyword>
<organism evidence="4 5">
    <name type="scientific">Dothidotthia symphoricarpi CBS 119687</name>
    <dbReference type="NCBI Taxonomy" id="1392245"/>
    <lineage>
        <taxon>Eukaryota</taxon>
        <taxon>Fungi</taxon>
        <taxon>Dikarya</taxon>
        <taxon>Ascomycota</taxon>
        <taxon>Pezizomycotina</taxon>
        <taxon>Dothideomycetes</taxon>
        <taxon>Pleosporomycetidae</taxon>
        <taxon>Pleosporales</taxon>
        <taxon>Dothidotthiaceae</taxon>
        <taxon>Dothidotthia</taxon>
    </lineage>
</organism>
<dbReference type="AlphaFoldDB" id="A0A6A5ZVG5"/>